<feature type="compositionally biased region" description="Polar residues" evidence="1">
    <location>
        <begin position="157"/>
        <end position="166"/>
    </location>
</feature>
<sequence>MLDVARHDVKPSKTLPSLVLCCQRVLNANIDSISGLGPDMPHRLVKPVLQGCSANTLLRIERETPHIIEDNEEIWKDMCYRTYPIITDQYDLLEREVPLSWRDEFFILRDAEAKRLEEAGNRIRIQRLEAEELKKQRQVKFTDRVPPAKRSRPWFASPTQPKSLFQKTRADASKLQKSVFGPRMLPPMPASKGFRPAFASSGATLSFGESTTPVHVTTITRRVTSATSTKPIGPPETASKRKQPDSSADHRHPKSPPPAPVIPEQRMQPKLPAPTKKDPMASLFMPKHRAHSQLPNAVRPSHTIR</sequence>
<dbReference type="PANTHER" id="PTHR15141:SF76">
    <property type="entry name" value="TRANSCRIPTION ELONGATION FACTOR B POLYPEPTIDE 3"/>
    <property type="match status" value="1"/>
</dbReference>
<proteinExistence type="predicted"/>
<dbReference type="Pfam" id="PF06881">
    <property type="entry name" value="Elongin_A"/>
    <property type="match status" value="1"/>
</dbReference>
<gene>
    <name evidence="2" type="ORF">BD410DRAFT_785781</name>
</gene>
<dbReference type="PANTHER" id="PTHR15141">
    <property type="entry name" value="TRANSCRIPTION ELONGATION FACTOR B POLYPEPTIDE 3"/>
    <property type="match status" value="1"/>
</dbReference>
<protein>
    <recommendedName>
        <fullName evidence="4">Elongin-A</fullName>
    </recommendedName>
</protein>
<dbReference type="Proteomes" id="UP000294933">
    <property type="component" value="Unassembled WGS sequence"/>
</dbReference>
<name>A0A4Y7QBR0_9AGAM</name>
<dbReference type="InterPro" id="IPR010684">
    <property type="entry name" value="RNA_pol_II_trans_fac_SIII_A"/>
</dbReference>
<organism evidence="2 3">
    <name type="scientific">Rickenella mellea</name>
    <dbReference type="NCBI Taxonomy" id="50990"/>
    <lineage>
        <taxon>Eukaryota</taxon>
        <taxon>Fungi</taxon>
        <taxon>Dikarya</taxon>
        <taxon>Basidiomycota</taxon>
        <taxon>Agaricomycotina</taxon>
        <taxon>Agaricomycetes</taxon>
        <taxon>Hymenochaetales</taxon>
        <taxon>Rickenellaceae</taxon>
        <taxon>Rickenella</taxon>
    </lineage>
</organism>
<accession>A0A4Y7QBR0</accession>
<evidence type="ECO:0000313" key="3">
    <source>
        <dbReference type="Proteomes" id="UP000294933"/>
    </source>
</evidence>
<feature type="compositionally biased region" description="Polar residues" evidence="1">
    <location>
        <begin position="219"/>
        <end position="230"/>
    </location>
</feature>
<evidence type="ECO:0000256" key="1">
    <source>
        <dbReference type="SAM" id="MobiDB-lite"/>
    </source>
</evidence>
<dbReference type="InterPro" id="IPR051870">
    <property type="entry name" value="Elongin-A_domain"/>
</dbReference>
<dbReference type="VEuPathDB" id="FungiDB:BD410DRAFT_785781"/>
<dbReference type="GO" id="GO:0070449">
    <property type="term" value="C:elongin complex"/>
    <property type="evidence" value="ECO:0007669"/>
    <property type="project" value="InterPro"/>
</dbReference>
<evidence type="ECO:0000313" key="2">
    <source>
        <dbReference type="EMBL" id="TDL25024.1"/>
    </source>
</evidence>
<dbReference type="OrthoDB" id="21513at2759"/>
<dbReference type="GO" id="GO:0006368">
    <property type="term" value="P:transcription elongation by RNA polymerase II"/>
    <property type="evidence" value="ECO:0007669"/>
    <property type="project" value="InterPro"/>
</dbReference>
<dbReference type="Gene3D" id="6.10.250.3180">
    <property type="match status" value="1"/>
</dbReference>
<feature type="compositionally biased region" description="Basic and acidic residues" evidence="1">
    <location>
        <begin position="238"/>
        <end position="250"/>
    </location>
</feature>
<dbReference type="STRING" id="50990.A0A4Y7QBR0"/>
<feature type="region of interest" description="Disordered" evidence="1">
    <location>
        <begin position="140"/>
        <end position="169"/>
    </location>
</feature>
<reference evidence="2 3" key="1">
    <citation type="submission" date="2018-06" db="EMBL/GenBank/DDBJ databases">
        <title>A transcriptomic atlas of mushroom development highlights an independent origin of complex multicellularity.</title>
        <authorList>
            <consortium name="DOE Joint Genome Institute"/>
            <person name="Krizsan K."/>
            <person name="Almasi E."/>
            <person name="Merenyi Z."/>
            <person name="Sahu N."/>
            <person name="Viragh M."/>
            <person name="Koszo T."/>
            <person name="Mondo S."/>
            <person name="Kiss B."/>
            <person name="Balint B."/>
            <person name="Kues U."/>
            <person name="Barry K."/>
            <person name="Hegedus J.C."/>
            <person name="Henrissat B."/>
            <person name="Johnson J."/>
            <person name="Lipzen A."/>
            <person name="Ohm R."/>
            <person name="Nagy I."/>
            <person name="Pangilinan J."/>
            <person name="Yan J."/>
            <person name="Xiong Y."/>
            <person name="Grigoriev I.V."/>
            <person name="Hibbett D.S."/>
            <person name="Nagy L.G."/>
        </authorList>
    </citation>
    <scope>NUCLEOTIDE SEQUENCE [LARGE SCALE GENOMIC DNA]</scope>
    <source>
        <strain evidence="2 3">SZMC22713</strain>
    </source>
</reference>
<keyword evidence="3" id="KW-1185">Reference proteome</keyword>
<feature type="region of interest" description="Disordered" evidence="1">
    <location>
        <begin position="219"/>
        <end position="305"/>
    </location>
</feature>
<dbReference type="AlphaFoldDB" id="A0A4Y7QBR0"/>
<dbReference type="EMBL" id="ML170165">
    <property type="protein sequence ID" value="TDL25024.1"/>
    <property type="molecule type" value="Genomic_DNA"/>
</dbReference>
<evidence type="ECO:0008006" key="4">
    <source>
        <dbReference type="Google" id="ProtNLM"/>
    </source>
</evidence>